<feature type="signal peptide" evidence="2">
    <location>
        <begin position="1"/>
        <end position="18"/>
    </location>
</feature>
<dbReference type="Pfam" id="PF11720">
    <property type="entry name" value="Inhibitor_I78"/>
    <property type="match status" value="1"/>
</dbReference>
<name>A0A1G9T370_9PROT</name>
<dbReference type="RefSeq" id="WP_091770118.1">
    <property type="nucleotide sequence ID" value="NZ_FNHG01000011.1"/>
</dbReference>
<dbReference type="InterPro" id="IPR021719">
    <property type="entry name" value="Prot_inh_I78"/>
</dbReference>
<proteinExistence type="predicted"/>
<accession>A0A1G9T370</accession>
<evidence type="ECO:0000313" key="4">
    <source>
        <dbReference type="Proteomes" id="UP000199759"/>
    </source>
</evidence>
<sequence length="130" mass="13918">MKPVLALFTGLAAGFLLAGCAFDGAPAPQTVMPEPQPQAPAVSEPVSDMPSMGAVQDIGTAPFQRPITGSCGMENFQHHVGQPRIEVDSRSLPANYRVVGRYSRVTMEYLPERLTIRIADDDTVESITCG</sequence>
<evidence type="ECO:0000313" key="3">
    <source>
        <dbReference type="EMBL" id="SDM42159.1"/>
    </source>
</evidence>
<reference evidence="3 4" key="1">
    <citation type="submission" date="2016-10" db="EMBL/GenBank/DDBJ databases">
        <authorList>
            <person name="de Groot N.N."/>
        </authorList>
    </citation>
    <scope>NUCLEOTIDE SEQUENCE [LARGE SCALE GENOMIC DNA]</scope>
    <source>
        <strain evidence="3 4">DSM 16077</strain>
    </source>
</reference>
<keyword evidence="2" id="KW-0732">Signal</keyword>
<dbReference type="STRING" id="144026.SAMN04488568_11118"/>
<keyword evidence="4" id="KW-1185">Reference proteome</keyword>
<feature type="chain" id="PRO_5011501354" evidence="2">
    <location>
        <begin position="19"/>
        <end position="130"/>
    </location>
</feature>
<dbReference type="PROSITE" id="PS51257">
    <property type="entry name" value="PROKAR_LIPOPROTEIN"/>
    <property type="match status" value="1"/>
</dbReference>
<gene>
    <name evidence="3" type="ORF">SAMN04488568_11118</name>
</gene>
<evidence type="ECO:0000256" key="2">
    <source>
        <dbReference type="SAM" id="SignalP"/>
    </source>
</evidence>
<feature type="region of interest" description="Disordered" evidence="1">
    <location>
        <begin position="30"/>
        <end position="55"/>
    </location>
</feature>
<protein>
    <submittedName>
        <fullName evidence="3">Peptidase inhibitor I78 family protein</fullName>
    </submittedName>
</protein>
<dbReference type="Gene3D" id="3.30.10.10">
    <property type="entry name" value="Trypsin Inhibitor V, subunit A"/>
    <property type="match status" value="1"/>
</dbReference>
<dbReference type="Proteomes" id="UP000199759">
    <property type="component" value="Unassembled WGS sequence"/>
</dbReference>
<dbReference type="EMBL" id="FNHG01000011">
    <property type="protein sequence ID" value="SDM42159.1"/>
    <property type="molecule type" value="Genomic_DNA"/>
</dbReference>
<evidence type="ECO:0000256" key="1">
    <source>
        <dbReference type="SAM" id="MobiDB-lite"/>
    </source>
</evidence>
<dbReference type="AlphaFoldDB" id="A0A1G9T370"/>
<organism evidence="3 4">
    <name type="scientific">Maricaulis salignorans</name>
    <dbReference type="NCBI Taxonomy" id="144026"/>
    <lineage>
        <taxon>Bacteria</taxon>
        <taxon>Pseudomonadati</taxon>
        <taxon>Pseudomonadota</taxon>
        <taxon>Alphaproteobacteria</taxon>
        <taxon>Maricaulales</taxon>
        <taxon>Maricaulaceae</taxon>
        <taxon>Maricaulis</taxon>
    </lineage>
</organism>